<dbReference type="GO" id="GO:0005524">
    <property type="term" value="F:ATP binding"/>
    <property type="evidence" value="ECO:0007669"/>
    <property type="project" value="UniProtKB-UniRule"/>
</dbReference>
<dbReference type="Gene3D" id="3.90.650.10">
    <property type="entry name" value="PurM-like C-terminal domain"/>
    <property type="match status" value="1"/>
</dbReference>
<dbReference type="HAMAP" id="MF_00625">
    <property type="entry name" value="SelD"/>
    <property type="match status" value="1"/>
</dbReference>
<comment type="caution">
    <text evidence="9">Lacks conserved residue(s) required for the propagation of feature annotation.</text>
</comment>
<evidence type="ECO:0000259" key="11">
    <source>
        <dbReference type="Pfam" id="PF02769"/>
    </source>
</evidence>
<feature type="binding site" evidence="9">
    <location>
        <begin position="110"/>
        <end position="112"/>
    </location>
    <ligand>
        <name>ATP</name>
        <dbReference type="ChEBI" id="CHEBI:30616"/>
        <note>ligand shared between dimeric partners</note>
    </ligand>
</feature>
<dbReference type="InterPro" id="IPR036676">
    <property type="entry name" value="PurM-like_C_sf"/>
</dbReference>
<feature type="binding site" description="in other chain" evidence="9">
    <location>
        <begin position="19"/>
        <end position="21"/>
    </location>
    <ligand>
        <name>ATP</name>
        <dbReference type="ChEBI" id="CHEBI:30616"/>
        <note>ligand shared between dimeric partners</note>
    </ligand>
</feature>
<keyword evidence="8 9" id="KW-0711">Selenium</keyword>
<dbReference type="SUPFAM" id="SSF56042">
    <property type="entry name" value="PurM C-terminal domain-like"/>
    <property type="match status" value="1"/>
</dbReference>
<comment type="catalytic activity">
    <reaction evidence="9">
        <text>hydrogenselenide + ATP + H2O = selenophosphate + AMP + phosphate + 2 H(+)</text>
        <dbReference type="Rhea" id="RHEA:18737"/>
        <dbReference type="ChEBI" id="CHEBI:15377"/>
        <dbReference type="ChEBI" id="CHEBI:15378"/>
        <dbReference type="ChEBI" id="CHEBI:16144"/>
        <dbReference type="ChEBI" id="CHEBI:29317"/>
        <dbReference type="ChEBI" id="CHEBI:30616"/>
        <dbReference type="ChEBI" id="CHEBI:43474"/>
        <dbReference type="ChEBI" id="CHEBI:456215"/>
        <dbReference type="EC" id="2.7.9.3"/>
    </reaction>
</comment>
<evidence type="ECO:0000256" key="7">
    <source>
        <dbReference type="ARBA" id="ARBA00022842"/>
    </source>
</evidence>
<reference evidence="13" key="1">
    <citation type="submission" date="2016-11" db="EMBL/GenBank/DDBJ databases">
        <authorList>
            <person name="Varghese N."/>
            <person name="Submissions S."/>
        </authorList>
    </citation>
    <scope>NUCLEOTIDE SEQUENCE [LARGE SCALE GENOMIC DNA]</scope>
    <source>
        <strain evidence="13">DSM 15449</strain>
    </source>
</reference>
<feature type="binding site" evidence="9">
    <location>
        <position position="22"/>
    </location>
    <ligand>
        <name>Mg(2+)</name>
        <dbReference type="ChEBI" id="CHEBI:18420"/>
    </ligand>
</feature>
<comment type="function">
    <text evidence="9">Synthesizes selenophosphate from selenide and ATP.</text>
</comment>
<dbReference type="GO" id="GO:0004756">
    <property type="term" value="F:selenide, water dikinase activity"/>
    <property type="evidence" value="ECO:0007669"/>
    <property type="project" value="UniProtKB-UniRule"/>
</dbReference>
<dbReference type="PANTHER" id="PTHR10256:SF0">
    <property type="entry name" value="INACTIVE SELENIDE, WATER DIKINASE-LIKE PROTEIN-RELATED"/>
    <property type="match status" value="1"/>
</dbReference>
<name>A0A1M5URB3_9FIRM</name>
<keyword evidence="13" id="KW-1185">Reference proteome</keyword>
<feature type="binding site" description="in other chain" evidence="9">
    <location>
        <position position="39"/>
    </location>
    <ligand>
        <name>ATP</name>
        <dbReference type="ChEBI" id="CHEBI:30616"/>
        <note>ligand shared between dimeric partners</note>
    </ligand>
</feature>
<proteinExistence type="inferred from homology"/>
<evidence type="ECO:0000259" key="10">
    <source>
        <dbReference type="Pfam" id="PF00586"/>
    </source>
</evidence>
<dbReference type="GO" id="GO:0005737">
    <property type="term" value="C:cytoplasm"/>
    <property type="evidence" value="ECO:0007669"/>
    <property type="project" value="TreeGrafter"/>
</dbReference>
<dbReference type="CDD" id="cd02195">
    <property type="entry name" value="SelD"/>
    <property type="match status" value="1"/>
</dbReference>
<dbReference type="GO" id="GO:0016260">
    <property type="term" value="P:selenocysteine biosynthetic process"/>
    <property type="evidence" value="ECO:0007669"/>
    <property type="project" value="InterPro"/>
</dbReference>
<feature type="domain" description="PurM-like N-terminal" evidence="10">
    <location>
        <begin position="21"/>
        <end position="128"/>
    </location>
</feature>
<comment type="cofactor">
    <cofactor evidence="9">
        <name>Mg(2+)</name>
        <dbReference type="ChEBI" id="CHEBI:18420"/>
    </cofactor>
    <text evidence="9">Binds 1 Mg(2+) ion per monomer.</text>
</comment>
<evidence type="ECO:0000256" key="9">
    <source>
        <dbReference type="HAMAP-Rule" id="MF_00625"/>
    </source>
</evidence>
<evidence type="ECO:0000256" key="2">
    <source>
        <dbReference type="ARBA" id="ARBA00022679"/>
    </source>
</evidence>
<evidence type="ECO:0000256" key="8">
    <source>
        <dbReference type="ARBA" id="ARBA00023266"/>
    </source>
</evidence>
<feature type="domain" description="PurM-like C-terminal" evidence="11">
    <location>
        <begin position="140"/>
        <end position="317"/>
    </location>
</feature>
<dbReference type="InterPro" id="IPR023061">
    <property type="entry name" value="SelD_I"/>
</dbReference>
<dbReference type="InterPro" id="IPR010918">
    <property type="entry name" value="PurM-like_C_dom"/>
</dbReference>
<evidence type="ECO:0000256" key="4">
    <source>
        <dbReference type="ARBA" id="ARBA00022741"/>
    </source>
</evidence>
<accession>A0A1M5URB3</accession>
<feature type="binding site" evidence="9">
    <location>
        <position position="198"/>
    </location>
    <ligand>
        <name>Mg(2+)</name>
        <dbReference type="ChEBI" id="CHEBI:18420"/>
    </ligand>
</feature>
<feature type="binding site" evidence="9">
    <location>
        <position position="62"/>
    </location>
    <ligand>
        <name>Mg(2+)</name>
        <dbReference type="ChEBI" id="CHEBI:18420"/>
    </ligand>
</feature>
<evidence type="ECO:0000256" key="3">
    <source>
        <dbReference type="ARBA" id="ARBA00022723"/>
    </source>
</evidence>
<dbReference type="Proteomes" id="UP000183954">
    <property type="component" value="Unassembled WGS sequence"/>
</dbReference>
<gene>
    <name evidence="9" type="primary">selD</name>
    <name evidence="12" type="ORF">SAMN02746098_01047</name>
</gene>
<comment type="similarity">
    <text evidence="1 9">Belongs to the selenophosphate synthase 1 family. Class I subfamily.</text>
</comment>
<protein>
    <recommendedName>
        <fullName evidence="9">Selenide, water dikinase</fullName>
        <ecNumber evidence="9">2.7.9.3</ecNumber>
    </recommendedName>
    <alternativeName>
        <fullName evidence="9">Selenium donor protein</fullName>
    </alternativeName>
    <alternativeName>
        <fullName evidence="9">Selenophosphate synthase</fullName>
    </alternativeName>
</protein>
<dbReference type="STRING" id="1121420.SAMN02746098_01047"/>
<dbReference type="EC" id="2.7.9.3" evidence="9"/>
<keyword evidence="5 9" id="KW-0418">Kinase</keyword>
<dbReference type="InterPro" id="IPR004536">
    <property type="entry name" value="SPS/SelD"/>
</dbReference>
<dbReference type="NCBIfam" id="TIGR00476">
    <property type="entry name" value="selD"/>
    <property type="match status" value="1"/>
</dbReference>
<dbReference type="PIRSF" id="PIRSF036407">
    <property type="entry name" value="Selenphspht_syn"/>
    <property type="match status" value="1"/>
</dbReference>
<keyword evidence="6 9" id="KW-0067">ATP-binding</keyword>
<feature type="binding site" description="in other chain" evidence="9">
    <location>
        <position position="62"/>
    </location>
    <ligand>
        <name>ATP</name>
        <dbReference type="ChEBI" id="CHEBI:30616"/>
        <note>ligand shared between dimeric partners</note>
    </ligand>
</feature>
<dbReference type="PANTHER" id="PTHR10256">
    <property type="entry name" value="SELENIDE, WATER DIKINASE"/>
    <property type="match status" value="1"/>
</dbReference>
<organism evidence="12 13">
    <name type="scientific">Desulfosporosinus lacus DSM 15449</name>
    <dbReference type="NCBI Taxonomy" id="1121420"/>
    <lineage>
        <taxon>Bacteria</taxon>
        <taxon>Bacillati</taxon>
        <taxon>Bacillota</taxon>
        <taxon>Clostridia</taxon>
        <taxon>Eubacteriales</taxon>
        <taxon>Desulfitobacteriaceae</taxon>
        <taxon>Desulfosporosinus</taxon>
    </lineage>
</organism>
<dbReference type="Pfam" id="PF02769">
    <property type="entry name" value="AIRS_C"/>
    <property type="match status" value="1"/>
</dbReference>
<evidence type="ECO:0000256" key="6">
    <source>
        <dbReference type="ARBA" id="ARBA00022840"/>
    </source>
</evidence>
<dbReference type="NCBIfam" id="NF002098">
    <property type="entry name" value="PRK00943.1"/>
    <property type="match status" value="1"/>
</dbReference>
<dbReference type="InterPro" id="IPR036921">
    <property type="entry name" value="PurM-like_N_sf"/>
</dbReference>
<evidence type="ECO:0000256" key="5">
    <source>
        <dbReference type="ARBA" id="ARBA00022777"/>
    </source>
</evidence>
<keyword evidence="2 9" id="KW-0808">Transferase</keyword>
<dbReference type="GO" id="GO:0000287">
    <property type="term" value="F:magnesium ion binding"/>
    <property type="evidence" value="ECO:0007669"/>
    <property type="project" value="UniProtKB-UniRule"/>
</dbReference>
<dbReference type="Gene3D" id="3.30.1330.10">
    <property type="entry name" value="PurM-like, N-terminal domain"/>
    <property type="match status" value="1"/>
</dbReference>
<dbReference type="FunFam" id="3.30.1330.10:FF:000003">
    <property type="entry name" value="Selenide, water dikinase"/>
    <property type="match status" value="1"/>
</dbReference>
<sequence>MRYLPPNLEDANLIVGMETSDDAGVYRLNDDQAIVQSVDFFTPVVDDPYAFGQIAAANALSDIYAMGAKPLTAMNLVSFPVKKLSMEVLAKILQGGSDKIREAGAVLVGGHSIDDPEPKYGLSVTGIVHPDHVLSNAMAEPGDILVFTKPLGVGIITTGIKRGIVSPEAEAEVIKVMAALNKGAAEAAISVGVHAVTDVTGFGLLGHLHEMLEASGCSAEVYAGAVPVLDSVWHCIAQKAIPGGTQANRRHLENKVDFESEVAEELRIVLFDAITSGGLLMSVPEERVASLLQQLKEHKTLAAAVIGRVNKGEPGRIAVSSRA</sequence>
<dbReference type="SUPFAM" id="SSF55326">
    <property type="entry name" value="PurM N-terminal domain-like"/>
    <property type="match status" value="1"/>
</dbReference>
<evidence type="ECO:0000313" key="13">
    <source>
        <dbReference type="Proteomes" id="UP000183954"/>
    </source>
</evidence>
<keyword evidence="7 9" id="KW-0460">Magnesium</keyword>
<dbReference type="InterPro" id="IPR016188">
    <property type="entry name" value="PurM-like_N"/>
</dbReference>
<dbReference type="Pfam" id="PF00586">
    <property type="entry name" value="AIRS"/>
    <property type="match status" value="1"/>
</dbReference>
<dbReference type="EMBL" id="FQXJ01000004">
    <property type="protein sequence ID" value="SHH65521.1"/>
    <property type="molecule type" value="Genomic_DNA"/>
</dbReference>
<comment type="subunit">
    <text evidence="9">Homodimer.</text>
</comment>
<keyword evidence="3 9" id="KW-0479">Metal-binding</keyword>
<evidence type="ECO:0000256" key="1">
    <source>
        <dbReference type="ARBA" id="ARBA00008026"/>
    </source>
</evidence>
<evidence type="ECO:0000313" key="12">
    <source>
        <dbReference type="EMBL" id="SHH65521.1"/>
    </source>
</evidence>
<dbReference type="AlphaFoldDB" id="A0A1M5URB3"/>
<keyword evidence="4 9" id="KW-0547">Nucleotide-binding</keyword>